<name>A0A0L7LFG5_OPEBR</name>
<sequence length="1244" mass="137953">MTDDHNDENQHPDDVLRCPVCDAIFYHLDAYELHLTYHCVDDMYSEKSEIMDEITDFSLETVPPIAEKEQLFELTMDDTKHKKKKHKKHKKSKKSAITLDQFLNMNTDVFGEDLDFQGIEEVPSQIITKRLKKPTKKQAQSKLLPNIEKLKRQGIVIKKKAGTTIAPPTKPLETKKVINKTPKIVPQTQSKTLATPNDVLTKLINQNNSQLKIVKRKSGLEIKNTNEDTKELQQDSPAVDDQVPVENTEPNGNQTTSSISKENNDLVTQENKKTDDPGTDNDAYPNNTSRKSQIITNPEKNTKFLVTNDEDDNKSQSILDEMNEEADITHTKNVMNVADKLTALRNNSNIIIKSSQQSVPNVINNKVTIPSNDADGNISDHEEETDPDINGHSDKNDSLYALKHLSHLIVKSCIQEKNPASKLDNTQGLDNKVEQSAINKIAHLMRNSPAKIVTNTAINPSTVVPQSNIPLKAKVIDSEGSYFGTDDEIDEPNDKTVSEPVQANKLASILNSPHINIQTIKKSPIVVPQKESQTEKLPKNEKSSADLLKHLKNVTAKPVSVNKTVNAAVLSPKLSPKLTPNTIKKEPATPSVKHSKAIQEDVEIFNIDDSDSDEAYTHTTQITKPENKESPAPNKSVAVLKNINKNITIKSVNNHNTSHKDIDKAQVKEFDSDCDDDVANEEVHRSPLPSNSGNPKLSIPQINQKQSVLNNVLKNLSKNITVKSGNTSPGHFTTSHDQNSRDSPFAQEDEGAESDTDSLPGRVKITEMDNASDEEVNREHTDMKDNTPQDNVKVQYPDDSNSDKDEGNYNEEFDRNFSDEDIETHIPANAVKNNKNYPISNPNIDSLKNVCKDLVIKPPSQTMNKTSQLPSSSDEIPPFAKSLSNQISIKNIKQGSNCNKQVATISSNSRNTEPTAGRSMNKSAINQKMASSSNQVNTVNKEVKTIKTFQSQTQTKTVIQEITTTVTKTIKTVNQSMKQEIRNTGQSSSAKIQQANNINFQGIKVRQTAPMVGPRVRNPGMRPTRPSLAAPIRASNQLVPVRPRFNSVRQSNPRMPIIRPSISGQLRPQFGAQVKVAPGVITNTVKRPNPESPGHFSCFKKPKESLFPETDFSHLIQNKHEGEPSAQFSSTMQMSKSNFACTTKTVKGNSVVTSTQMKSEISASSQQLGKLRNLSGLSIVKTSQANQSHTEEISATKQNTLDAIQKLQSQGLLVKKPRLVGEENEHSNPVSDNEEHFSDEEHDS</sequence>
<feature type="compositionally biased region" description="Basic and acidic residues" evidence="1">
    <location>
        <begin position="775"/>
        <end position="787"/>
    </location>
</feature>
<proteinExistence type="predicted"/>
<accession>A0A0L7LFG5</accession>
<dbReference type="AlphaFoldDB" id="A0A0L7LFG5"/>
<feature type="compositionally biased region" description="Polar residues" evidence="1">
    <location>
        <begin position="284"/>
        <end position="299"/>
    </location>
</feature>
<dbReference type="Proteomes" id="UP000037510">
    <property type="component" value="Unassembled WGS sequence"/>
</dbReference>
<feature type="compositionally biased region" description="Acidic residues" evidence="1">
    <location>
        <begin position="747"/>
        <end position="756"/>
    </location>
</feature>
<feature type="region of interest" description="Disordered" evidence="1">
    <location>
        <begin position="224"/>
        <end position="303"/>
    </location>
</feature>
<evidence type="ECO:0000256" key="1">
    <source>
        <dbReference type="SAM" id="MobiDB-lite"/>
    </source>
</evidence>
<gene>
    <name evidence="3" type="ORF">OBRU01_09347</name>
</gene>
<feature type="domain" description="C2H2-type" evidence="2">
    <location>
        <begin position="18"/>
        <end position="38"/>
    </location>
</feature>
<feature type="compositionally biased region" description="Polar residues" evidence="1">
    <location>
        <begin position="248"/>
        <end position="269"/>
    </location>
</feature>
<evidence type="ECO:0000313" key="4">
    <source>
        <dbReference type="Proteomes" id="UP000037510"/>
    </source>
</evidence>
<keyword evidence="4" id="KW-1185">Reference proteome</keyword>
<dbReference type="EMBL" id="JTDY01001292">
    <property type="protein sequence ID" value="KOB74283.1"/>
    <property type="molecule type" value="Genomic_DNA"/>
</dbReference>
<reference evidence="3 4" key="1">
    <citation type="journal article" date="2015" name="Genome Biol. Evol.">
        <title>The genome of winter moth (Operophtera brumata) provides a genomic perspective on sexual dimorphism and phenology.</title>
        <authorList>
            <person name="Derks M.F."/>
            <person name="Smit S."/>
            <person name="Salis L."/>
            <person name="Schijlen E."/>
            <person name="Bossers A."/>
            <person name="Mateman C."/>
            <person name="Pijl A.S."/>
            <person name="de Ridder D."/>
            <person name="Groenen M.A."/>
            <person name="Visser M.E."/>
            <person name="Megens H.J."/>
        </authorList>
    </citation>
    <scope>NUCLEOTIDE SEQUENCE [LARGE SCALE GENOMIC DNA]</scope>
    <source>
        <strain evidence="3">WM2013NL</strain>
        <tissue evidence="3">Head and thorax</tissue>
    </source>
</reference>
<organism evidence="3 4">
    <name type="scientific">Operophtera brumata</name>
    <name type="common">Winter moth</name>
    <name type="synonym">Phalaena brumata</name>
    <dbReference type="NCBI Taxonomy" id="104452"/>
    <lineage>
        <taxon>Eukaryota</taxon>
        <taxon>Metazoa</taxon>
        <taxon>Ecdysozoa</taxon>
        <taxon>Arthropoda</taxon>
        <taxon>Hexapoda</taxon>
        <taxon>Insecta</taxon>
        <taxon>Pterygota</taxon>
        <taxon>Neoptera</taxon>
        <taxon>Endopterygota</taxon>
        <taxon>Lepidoptera</taxon>
        <taxon>Glossata</taxon>
        <taxon>Ditrysia</taxon>
        <taxon>Geometroidea</taxon>
        <taxon>Geometridae</taxon>
        <taxon>Larentiinae</taxon>
        <taxon>Operophtera</taxon>
    </lineage>
</organism>
<dbReference type="PROSITE" id="PS00028">
    <property type="entry name" value="ZINC_FINGER_C2H2_1"/>
    <property type="match status" value="1"/>
</dbReference>
<comment type="caution">
    <text evidence="3">The sequence shown here is derived from an EMBL/GenBank/DDBJ whole genome shotgun (WGS) entry which is preliminary data.</text>
</comment>
<feature type="region of interest" description="Disordered" evidence="1">
    <location>
        <begin position="721"/>
        <end position="816"/>
    </location>
</feature>
<dbReference type="InterPro" id="IPR013087">
    <property type="entry name" value="Znf_C2H2_type"/>
</dbReference>
<feature type="region of interest" description="Disordered" evidence="1">
    <location>
        <begin position="906"/>
        <end position="935"/>
    </location>
</feature>
<feature type="compositionally biased region" description="Basic and acidic residues" evidence="1">
    <location>
        <begin position="801"/>
        <end position="816"/>
    </location>
</feature>
<feature type="region of interest" description="Disordered" evidence="1">
    <location>
        <begin position="370"/>
        <end position="395"/>
    </location>
</feature>
<feature type="compositionally biased region" description="Polar residues" evidence="1">
    <location>
        <begin position="721"/>
        <end position="737"/>
    </location>
</feature>
<feature type="region of interest" description="Disordered" evidence="1">
    <location>
        <begin position="1215"/>
        <end position="1244"/>
    </location>
</feature>
<protein>
    <submittedName>
        <fullName evidence="3">Putative zinc finger protein</fullName>
    </submittedName>
</protein>
<feature type="compositionally biased region" description="Basic and acidic residues" evidence="1">
    <location>
        <begin position="224"/>
        <end position="233"/>
    </location>
</feature>
<evidence type="ECO:0000259" key="2">
    <source>
        <dbReference type="PROSITE" id="PS00028"/>
    </source>
</evidence>
<evidence type="ECO:0000313" key="3">
    <source>
        <dbReference type="EMBL" id="KOB74283.1"/>
    </source>
</evidence>